<dbReference type="GO" id="GO:0004016">
    <property type="term" value="F:adenylate cyclase activity"/>
    <property type="evidence" value="ECO:0007669"/>
    <property type="project" value="InterPro"/>
</dbReference>
<proteinExistence type="predicted"/>
<evidence type="ECO:0000313" key="4">
    <source>
        <dbReference type="Proteomes" id="UP000291343"/>
    </source>
</evidence>
<keyword evidence="4" id="KW-1185">Reference proteome</keyword>
<feature type="compositionally biased region" description="Polar residues" evidence="1">
    <location>
        <begin position="53"/>
        <end position="64"/>
    </location>
</feature>
<dbReference type="GO" id="GO:0005886">
    <property type="term" value="C:plasma membrane"/>
    <property type="evidence" value="ECO:0007669"/>
    <property type="project" value="InterPro"/>
</dbReference>
<feature type="non-terminal residue" evidence="3">
    <location>
        <position position="1"/>
    </location>
</feature>
<evidence type="ECO:0000313" key="3">
    <source>
        <dbReference type="EMBL" id="RZF42751.1"/>
    </source>
</evidence>
<feature type="non-terminal residue" evidence="3">
    <location>
        <position position="149"/>
    </location>
</feature>
<reference evidence="3 4" key="1">
    <citation type="journal article" date="2017" name="Gigascience">
        <title>Genome sequence of the small brown planthopper, Laodelphax striatellus.</title>
        <authorList>
            <person name="Zhu J."/>
            <person name="Jiang F."/>
            <person name="Wang X."/>
            <person name="Yang P."/>
            <person name="Bao Y."/>
            <person name="Zhao W."/>
            <person name="Wang W."/>
            <person name="Lu H."/>
            <person name="Wang Q."/>
            <person name="Cui N."/>
            <person name="Li J."/>
            <person name="Chen X."/>
            <person name="Luo L."/>
            <person name="Yu J."/>
            <person name="Kang L."/>
            <person name="Cui F."/>
        </authorList>
    </citation>
    <scope>NUCLEOTIDE SEQUENCE [LARGE SCALE GENOMIC DNA]</scope>
    <source>
        <strain evidence="3">Lst14</strain>
    </source>
</reference>
<organism evidence="3 4">
    <name type="scientific">Laodelphax striatellus</name>
    <name type="common">Small brown planthopper</name>
    <name type="synonym">Delphax striatella</name>
    <dbReference type="NCBI Taxonomy" id="195883"/>
    <lineage>
        <taxon>Eukaryota</taxon>
        <taxon>Metazoa</taxon>
        <taxon>Ecdysozoa</taxon>
        <taxon>Arthropoda</taxon>
        <taxon>Hexapoda</taxon>
        <taxon>Insecta</taxon>
        <taxon>Pterygota</taxon>
        <taxon>Neoptera</taxon>
        <taxon>Paraneoptera</taxon>
        <taxon>Hemiptera</taxon>
        <taxon>Auchenorrhyncha</taxon>
        <taxon>Fulgoroidea</taxon>
        <taxon>Delphacidae</taxon>
        <taxon>Criomorphinae</taxon>
        <taxon>Laodelphax</taxon>
    </lineage>
</organism>
<evidence type="ECO:0000259" key="2">
    <source>
        <dbReference type="Pfam" id="PF06327"/>
    </source>
</evidence>
<feature type="domain" description="Adenylate cyclase conserved" evidence="2">
    <location>
        <begin position="89"/>
        <end position="149"/>
    </location>
</feature>
<dbReference type="Proteomes" id="UP000291343">
    <property type="component" value="Unassembled WGS sequence"/>
</dbReference>
<dbReference type="InterPro" id="IPR009398">
    <property type="entry name" value="Adcy_conserved_dom"/>
</dbReference>
<dbReference type="InParanoid" id="A0A482XBT8"/>
<dbReference type="GO" id="GO:0006171">
    <property type="term" value="P:cAMP biosynthetic process"/>
    <property type="evidence" value="ECO:0007669"/>
    <property type="project" value="InterPro"/>
</dbReference>
<dbReference type="Pfam" id="PF06327">
    <property type="entry name" value="Adcy_cons_dom"/>
    <property type="match status" value="1"/>
</dbReference>
<protein>
    <recommendedName>
        <fullName evidence="2">Adenylate cyclase conserved domain-containing protein</fullName>
    </recommendedName>
</protein>
<accession>A0A482XBT8</accession>
<dbReference type="STRING" id="195883.A0A482XBT8"/>
<dbReference type="OrthoDB" id="60033at2759"/>
<evidence type="ECO:0000256" key="1">
    <source>
        <dbReference type="SAM" id="MobiDB-lite"/>
    </source>
</evidence>
<feature type="region of interest" description="Disordered" evidence="1">
    <location>
        <begin position="52"/>
        <end position="149"/>
    </location>
</feature>
<dbReference type="EMBL" id="QKKF02014451">
    <property type="protein sequence ID" value="RZF42751.1"/>
    <property type="molecule type" value="Genomic_DNA"/>
</dbReference>
<sequence length="149" mass="17280">STTTFVQFYSICRHEHEVETFLLSQKEPSKPRRRLQHRTSRPRLWSEEDHRSNLINDHMSSPPLNNIAGRTKHTDSNGNHGNHTLGFIDEWTPEIPFENISSAQDMEPSDVPNGDHQPQRDPPMSTSEQVDVIMDHSIEVDSNQRMRKD</sequence>
<dbReference type="AlphaFoldDB" id="A0A482XBT8"/>
<gene>
    <name evidence="3" type="ORF">LSTR_LSTR016214</name>
</gene>
<name>A0A482XBT8_LAOST</name>
<feature type="compositionally biased region" description="Basic and acidic residues" evidence="1">
    <location>
        <begin position="133"/>
        <end position="149"/>
    </location>
</feature>
<comment type="caution">
    <text evidence="3">The sequence shown here is derived from an EMBL/GenBank/DDBJ whole genome shotgun (WGS) entry which is preliminary data.</text>
</comment>